<dbReference type="Proteomes" id="UP001175261">
    <property type="component" value="Unassembled WGS sequence"/>
</dbReference>
<reference evidence="2" key="1">
    <citation type="submission" date="2022-10" db="EMBL/GenBank/DDBJ databases">
        <title>Determination and structural analysis of whole genome sequence of Sarocladium strictum F4-1.</title>
        <authorList>
            <person name="Hu L."/>
            <person name="Jiang Y."/>
        </authorList>
    </citation>
    <scope>NUCLEOTIDE SEQUENCE</scope>
    <source>
        <strain evidence="2">F4-1</strain>
    </source>
</reference>
<dbReference type="PANTHER" id="PTHR31758">
    <property type="entry name" value="BTB/POZ DOMAIN-CONTAINING PROTEIN YLR108C"/>
    <property type="match status" value="1"/>
</dbReference>
<evidence type="ECO:0000313" key="3">
    <source>
        <dbReference type="Proteomes" id="UP001175261"/>
    </source>
</evidence>
<feature type="region of interest" description="Disordered" evidence="1">
    <location>
        <begin position="1"/>
        <end position="31"/>
    </location>
</feature>
<protein>
    <recommendedName>
        <fullName evidence="4">BTB/POZ domain-containing protein</fullName>
    </recommendedName>
</protein>
<comment type="caution">
    <text evidence="2">The sequence shown here is derived from an EMBL/GenBank/DDBJ whole genome shotgun (WGS) entry which is preliminary data.</text>
</comment>
<feature type="compositionally biased region" description="Polar residues" evidence="1">
    <location>
        <begin position="20"/>
        <end position="31"/>
    </location>
</feature>
<evidence type="ECO:0000256" key="1">
    <source>
        <dbReference type="SAM" id="MobiDB-lite"/>
    </source>
</evidence>
<dbReference type="Gene3D" id="3.30.710.10">
    <property type="entry name" value="Potassium Channel Kv1.1, Chain A"/>
    <property type="match status" value="2"/>
</dbReference>
<sequence length="500" mass="55888">MMNSNQENRDSAGPGYTAAQAPNSGPHNESTINNIAQILPHNRVFPIQIGDELFKLSGASLSFDAPSYFTRYFARQIELATESGEDLSTAIKTLYIDRDPNTFRDIAMHMQGYHVKPRDSTHFVRLFLDAQFYSLPRFISQLYEENIFVSIGDREFQIPRDVFNDPGNTPNYFSLGFTIFFSKPDDLFPGLRREGLLRPPSIQGPSVPNRDADIFSDLLRLLRGYPVRIRNEEHRQDLLRDARYFHFKGIEQKIIAHHISHNLARGREEIVLRIENIQKSGISVETGREPGDSLAGYVNYARPFVDDHSRELILEIGGEATKIHFSAGMARAEFFRDTKARVSRLFEVISTKLNLPPTTQPLGLLMASGGASSQPATPGNTPLSEDLVRVVFEPESAIMLDGKPFHDDPLPPITPGAVDYPSASAADSGAITPMNPRKRRRADDGTSVGEEWTVKRGQWRLRIRSTRGGKAAVECVLVAVKLEAESSEAARNFARGFLSD</sequence>
<evidence type="ECO:0000313" key="2">
    <source>
        <dbReference type="EMBL" id="KAK0389801.1"/>
    </source>
</evidence>
<name>A0AA39GMM0_SARSR</name>
<dbReference type="SUPFAM" id="SSF54695">
    <property type="entry name" value="POZ domain"/>
    <property type="match status" value="1"/>
</dbReference>
<evidence type="ECO:0008006" key="4">
    <source>
        <dbReference type="Google" id="ProtNLM"/>
    </source>
</evidence>
<dbReference type="InterPro" id="IPR011333">
    <property type="entry name" value="SKP1/BTB/POZ_sf"/>
</dbReference>
<feature type="region of interest" description="Disordered" evidence="1">
    <location>
        <begin position="423"/>
        <end position="448"/>
    </location>
</feature>
<dbReference type="EMBL" id="JAPDFR010000002">
    <property type="protein sequence ID" value="KAK0389801.1"/>
    <property type="molecule type" value="Genomic_DNA"/>
</dbReference>
<keyword evidence="3" id="KW-1185">Reference proteome</keyword>
<organism evidence="2 3">
    <name type="scientific">Sarocladium strictum</name>
    <name type="common">Black bundle disease fungus</name>
    <name type="synonym">Acremonium strictum</name>
    <dbReference type="NCBI Taxonomy" id="5046"/>
    <lineage>
        <taxon>Eukaryota</taxon>
        <taxon>Fungi</taxon>
        <taxon>Dikarya</taxon>
        <taxon>Ascomycota</taxon>
        <taxon>Pezizomycotina</taxon>
        <taxon>Sordariomycetes</taxon>
        <taxon>Hypocreomycetidae</taxon>
        <taxon>Hypocreales</taxon>
        <taxon>Sarocladiaceae</taxon>
        <taxon>Sarocladium</taxon>
    </lineage>
</organism>
<dbReference type="AlphaFoldDB" id="A0AA39GMM0"/>
<dbReference type="PANTHER" id="PTHR31758:SF2">
    <property type="entry name" value="BTB_POZ DOMAIN-CONTAINING PROTEIN YLR108C"/>
    <property type="match status" value="1"/>
</dbReference>
<gene>
    <name evidence="2" type="ORF">NLU13_3374</name>
</gene>
<accession>A0AA39GMM0</accession>
<proteinExistence type="predicted"/>